<sequence>MATKQNSICLNKKNGKTCFYGLHSNKSDKDIENHWKKDNCKSDLKKEIEK</sequence>
<organism evidence="1">
    <name type="scientific">marine sediment metagenome</name>
    <dbReference type="NCBI Taxonomy" id="412755"/>
    <lineage>
        <taxon>unclassified sequences</taxon>
        <taxon>metagenomes</taxon>
        <taxon>ecological metagenomes</taxon>
    </lineage>
</organism>
<reference evidence="1" key="1">
    <citation type="journal article" date="2015" name="Nature">
        <title>Complex archaea that bridge the gap between prokaryotes and eukaryotes.</title>
        <authorList>
            <person name="Spang A."/>
            <person name="Saw J.H."/>
            <person name="Jorgensen S.L."/>
            <person name="Zaremba-Niedzwiedzka K."/>
            <person name="Martijn J."/>
            <person name="Lind A.E."/>
            <person name="van Eijk R."/>
            <person name="Schleper C."/>
            <person name="Guy L."/>
            <person name="Ettema T.J."/>
        </authorList>
    </citation>
    <scope>NUCLEOTIDE SEQUENCE</scope>
</reference>
<name>A0A0F9XNL7_9ZZZZ</name>
<evidence type="ECO:0000313" key="1">
    <source>
        <dbReference type="EMBL" id="KKN93788.1"/>
    </source>
</evidence>
<accession>A0A0F9XNL7</accession>
<protein>
    <submittedName>
        <fullName evidence="1">Uncharacterized protein</fullName>
    </submittedName>
</protein>
<comment type="caution">
    <text evidence="1">The sequence shown here is derived from an EMBL/GenBank/DDBJ whole genome shotgun (WGS) entry which is preliminary data.</text>
</comment>
<dbReference type="AlphaFoldDB" id="A0A0F9XNL7"/>
<gene>
    <name evidence="1" type="ORF">LCGC14_0196210</name>
</gene>
<proteinExistence type="predicted"/>
<dbReference type="EMBL" id="LAZR01000084">
    <property type="protein sequence ID" value="KKN93788.1"/>
    <property type="molecule type" value="Genomic_DNA"/>
</dbReference>